<dbReference type="EMBL" id="JAYFSI010000008">
    <property type="protein sequence ID" value="MEA5364142.1"/>
    <property type="molecule type" value="Genomic_DNA"/>
</dbReference>
<comment type="caution">
    <text evidence="1">The sequence shown here is derived from an EMBL/GenBank/DDBJ whole genome shotgun (WGS) entry which is preliminary data.</text>
</comment>
<proteinExistence type="predicted"/>
<accession>A0ABU5RD25</accession>
<protein>
    <submittedName>
        <fullName evidence="1">Uncharacterized protein</fullName>
    </submittedName>
</protein>
<evidence type="ECO:0000313" key="2">
    <source>
        <dbReference type="Proteomes" id="UP001304298"/>
    </source>
</evidence>
<name>A0ABU5RD25_9PSEU</name>
<organism evidence="1 2">
    <name type="scientific">Amycolatopsis heterodermiae</name>
    <dbReference type="NCBI Taxonomy" id="3110235"/>
    <lineage>
        <taxon>Bacteria</taxon>
        <taxon>Bacillati</taxon>
        <taxon>Actinomycetota</taxon>
        <taxon>Actinomycetes</taxon>
        <taxon>Pseudonocardiales</taxon>
        <taxon>Pseudonocardiaceae</taxon>
        <taxon>Amycolatopsis</taxon>
    </lineage>
</organism>
<sequence length="99" mass="10416">MYMASVTLAASGEATHRELDPHLLVDLLWALAEPGLGIEHMRVATSPGRIEVVFFSTAPDAHSVAVTGIHLCETAASSAPQLRGWFVVPLAGNEGPGLQ</sequence>
<keyword evidence="2" id="KW-1185">Reference proteome</keyword>
<evidence type="ECO:0000313" key="1">
    <source>
        <dbReference type="EMBL" id="MEA5364142.1"/>
    </source>
</evidence>
<reference evidence="1 2" key="1">
    <citation type="submission" date="2023-12" db="EMBL/GenBank/DDBJ databases">
        <title>Amycolatopsis sp. V23-08.</title>
        <authorList>
            <person name="Somphong A."/>
        </authorList>
    </citation>
    <scope>NUCLEOTIDE SEQUENCE [LARGE SCALE GENOMIC DNA]</scope>
    <source>
        <strain evidence="1 2">V23-08</strain>
    </source>
</reference>
<gene>
    <name evidence="1" type="ORF">VA596_31730</name>
</gene>
<dbReference type="RefSeq" id="WP_323331883.1">
    <property type="nucleotide sequence ID" value="NZ_JAYFSI010000008.1"/>
</dbReference>
<dbReference type="Proteomes" id="UP001304298">
    <property type="component" value="Unassembled WGS sequence"/>
</dbReference>